<evidence type="ECO:0000256" key="1">
    <source>
        <dbReference type="SAM" id="SignalP"/>
    </source>
</evidence>
<proteinExistence type="predicted"/>
<dbReference type="Pfam" id="PF03995">
    <property type="entry name" value="Inhibitor_I36"/>
    <property type="match status" value="1"/>
</dbReference>
<keyword evidence="1" id="KW-0732">Signal</keyword>
<name>A0A7X3FTU2_9HYPH</name>
<dbReference type="SUPFAM" id="SSF49695">
    <property type="entry name" value="gamma-Crystallin-like"/>
    <property type="match status" value="1"/>
</dbReference>
<evidence type="ECO:0008006" key="4">
    <source>
        <dbReference type="Google" id="ProtNLM"/>
    </source>
</evidence>
<organism evidence="2 3">
    <name type="scientific">Devosia marina</name>
    <dbReference type="NCBI Taxonomy" id="2683198"/>
    <lineage>
        <taxon>Bacteria</taxon>
        <taxon>Pseudomonadati</taxon>
        <taxon>Pseudomonadota</taxon>
        <taxon>Alphaproteobacteria</taxon>
        <taxon>Hyphomicrobiales</taxon>
        <taxon>Devosiaceae</taxon>
        <taxon>Devosia</taxon>
    </lineage>
</organism>
<dbReference type="AlphaFoldDB" id="A0A7X3FTU2"/>
<dbReference type="Gene3D" id="2.60.20.10">
    <property type="entry name" value="Crystallins"/>
    <property type="match status" value="1"/>
</dbReference>
<protein>
    <recommendedName>
        <fullName evidence="4">SH3 domain-containing protein</fullName>
    </recommendedName>
</protein>
<feature type="signal peptide" evidence="1">
    <location>
        <begin position="1"/>
        <end position="27"/>
    </location>
</feature>
<sequence>MDIAMRSLFALALALAISLLPSLPALSASPSGSHGWSRAALVLRAGPGDAYAITGEIAGEQAIKILRCQQLWCNIDGPGGRGWTGKAAIDFGKDPHWPILDPDNKWPDLAGGEMCFYEGTHYTGRTFCADSGDVFQDLATWGWDNTISSIQVRTPTSAAICRDRFFQSYCERIAESQPVLHQYLRDNLSSIRLY</sequence>
<gene>
    <name evidence="2" type="ORF">GO014_16685</name>
</gene>
<keyword evidence="3" id="KW-1185">Reference proteome</keyword>
<dbReference type="InterPro" id="IPR011024">
    <property type="entry name" value="G_crystallin-like"/>
</dbReference>
<reference evidence="2 3" key="1">
    <citation type="submission" date="2019-12" db="EMBL/GenBank/DDBJ databases">
        <title>Devosia maris sp. nov., isolated from the deep seawater.</title>
        <authorList>
            <person name="Liu Y."/>
        </authorList>
    </citation>
    <scope>NUCLEOTIDE SEQUENCE [LARGE SCALE GENOMIC DNA]</scope>
    <source>
        <strain evidence="2 3">L53-10-65</strain>
    </source>
</reference>
<evidence type="ECO:0000313" key="3">
    <source>
        <dbReference type="Proteomes" id="UP000438106"/>
    </source>
</evidence>
<evidence type="ECO:0000313" key="2">
    <source>
        <dbReference type="EMBL" id="MVT00663.1"/>
    </source>
</evidence>
<comment type="caution">
    <text evidence="2">The sequence shown here is derived from an EMBL/GenBank/DDBJ whole genome shotgun (WGS) entry which is preliminary data.</text>
</comment>
<dbReference type="EMBL" id="WQRF01000008">
    <property type="protein sequence ID" value="MVT00663.1"/>
    <property type="molecule type" value="Genomic_DNA"/>
</dbReference>
<accession>A0A7X3FTU2</accession>
<feature type="chain" id="PRO_5030960491" description="SH3 domain-containing protein" evidence="1">
    <location>
        <begin position="28"/>
        <end position="194"/>
    </location>
</feature>
<dbReference type="Proteomes" id="UP000438106">
    <property type="component" value="Unassembled WGS sequence"/>
</dbReference>